<keyword evidence="1" id="KW-0472">Membrane</keyword>
<dbReference type="RefSeq" id="WP_228848870.1">
    <property type="nucleotide sequence ID" value="NZ_JADCKQ010000007.1"/>
</dbReference>
<organism evidence="3 4">
    <name type="scientific">Halocynthiibacter styelae</name>
    <dbReference type="NCBI Taxonomy" id="2761955"/>
    <lineage>
        <taxon>Bacteria</taxon>
        <taxon>Pseudomonadati</taxon>
        <taxon>Pseudomonadota</taxon>
        <taxon>Alphaproteobacteria</taxon>
        <taxon>Rhodobacterales</taxon>
        <taxon>Paracoccaceae</taxon>
        <taxon>Halocynthiibacter</taxon>
    </lineage>
</organism>
<protein>
    <submittedName>
        <fullName evidence="3">DUF4178 domain-containing protein</fullName>
    </submittedName>
</protein>
<evidence type="ECO:0000313" key="3">
    <source>
        <dbReference type="EMBL" id="MBI1494074.1"/>
    </source>
</evidence>
<accession>A0A8J7IXQ2</accession>
<proteinExistence type="predicted"/>
<name>A0A8J7IXQ2_9RHOB</name>
<feature type="transmembrane region" description="Helical" evidence="1">
    <location>
        <begin position="393"/>
        <end position="412"/>
    </location>
</feature>
<sequence>MTRSNEIKTINCTSCGAGLDIFGGGRVEVHACGYCGSVLDAQKNYQVIKKYTHLTRPASPFSIGMSGIVQGVEFTIIGTLGYEENWGRKFWTWTEHQLFSPTHGYAYLTVEQGHLTFTRKYRKSTRPNWVSSWTVEAAENRPVAFSNDDRYQYYDTSTSKLTFVEGEFNWRPEIDRTATSVNMMSNDAMLSFSETATEREVHRTVYLPFQETCASFGLKDPQPPTDTHRLMPYKQGLNEVFLRSASLNFAAITLVLLVILLLQSKGTEIAREQFSARKLPAEFTFEIDRPDRLARIDLSADVNNSWAYFDLSLSDANDEPVFEAGRTVEVYSGRDSDGAWTEGSNQTSIIFMPETAGTYTLEVGSSESDGRGSPNGLAFGRVTVRISEGIATLRWMLGLTLVFAGIAAYQIARPLLHSRRRWWGSDWTNEDD</sequence>
<reference evidence="3" key="1">
    <citation type="submission" date="2020-10" db="EMBL/GenBank/DDBJ databases">
        <title>Paenihalocynthiibacter styelae gen. nov., sp. nov., isolated from stalked sea squirt Styela clava.</title>
        <authorList>
            <person name="Kim Y.-O."/>
            <person name="Yoon J.-H."/>
        </authorList>
    </citation>
    <scope>NUCLEOTIDE SEQUENCE</scope>
    <source>
        <strain evidence="3">MYP1-1</strain>
    </source>
</reference>
<dbReference type="AlphaFoldDB" id="A0A8J7IXQ2"/>
<dbReference type="Proteomes" id="UP000640583">
    <property type="component" value="Unassembled WGS sequence"/>
</dbReference>
<dbReference type="Pfam" id="PF13785">
    <property type="entry name" value="DUF4178"/>
    <property type="match status" value="1"/>
</dbReference>
<dbReference type="InterPro" id="IPR025235">
    <property type="entry name" value="DUF4178"/>
</dbReference>
<evidence type="ECO:0000259" key="2">
    <source>
        <dbReference type="Pfam" id="PF13785"/>
    </source>
</evidence>
<feature type="transmembrane region" description="Helical" evidence="1">
    <location>
        <begin position="240"/>
        <end position="262"/>
    </location>
</feature>
<comment type="caution">
    <text evidence="3">The sequence shown here is derived from an EMBL/GenBank/DDBJ whole genome shotgun (WGS) entry which is preliminary data.</text>
</comment>
<dbReference type="EMBL" id="JADCKQ010000007">
    <property type="protein sequence ID" value="MBI1494074.1"/>
    <property type="molecule type" value="Genomic_DNA"/>
</dbReference>
<keyword evidence="1" id="KW-1133">Transmembrane helix</keyword>
<evidence type="ECO:0000313" key="4">
    <source>
        <dbReference type="Proteomes" id="UP000640583"/>
    </source>
</evidence>
<keyword evidence="4" id="KW-1185">Reference proteome</keyword>
<gene>
    <name evidence="3" type="ORF">H1D41_10540</name>
</gene>
<feature type="domain" description="DUF4178" evidence="2">
    <location>
        <begin position="63"/>
        <end position="207"/>
    </location>
</feature>
<evidence type="ECO:0000256" key="1">
    <source>
        <dbReference type="SAM" id="Phobius"/>
    </source>
</evidence>
<keyword evidence="1" id="KW-0812">Transmembrane</keyword>